<dbReference type="Proteomes" id="UP000265631">
    <property type="component" value="Unassembled WGS sequence"/>
</dbReference>
<sequence length="184" mass="20041">MQTNQMDSFTLYDGAVPHVTAVLDVFLHLVDKLEAHAITSKSSTGALIHESLAPDMLPFTVQVFIAVDNATQVVSILNSTQRPAALKIAPGDLKTLEDLRNHVRAAREFVQAANRAATISPGTDVKFTMGPGKEGAAKAHEFVNGFSIPNMYFHIVTAYGILRKSGLELGKDDYLTHFLGRYQS</sequence>
<gene>
    <name evidence="1" type="ORF">FIE12Z_1296</name>
</gene>
<organism evidence="1 2">
    <name type="scientific">Fusarium flagelliforme</name>
    <dbReference type="NCBI Taxonomy" id="2675880"/>
    <lineage>
        <taxon>Eukaryota</taxon>
        <taxon>Fungi</taxon>
        <taxon>Dikarya</taxon>
        <taxon>Ascomycota</taxon>
        <taxon>Pezizomycotina</taxon>
        <taxon>Sordariomycetes</taxon>
        <taxon>Hypocreomycetidae</taxon>
        <taxon>Hypocreales</taxon>
        <taxon>Nectriaceae</taxon>
        <taxon>Fusarium</taxon>
        <taxon>Fusarium incarnatum-equiseti species complex</taxon>
    </lineage>
</organism>
<evidence type="ECO:0008006" key="3">
    <source>
        <dbReference type="Google" id="ProtNLM"/>
    </source>
</evidence>
<comment type="caution">
    <text evidence="1">The sequence shown here is derived from an EMBL/GenBank/DDBJ whole genome shotgun (WGS) entry which is preliminary data.</text>
</comment>
<reference evidence="1 2" key="1">
    <citation type="journal article" date="2018" name="PLoS Pathog.">
        <title>Evolution of structural diversity of trichothecenes, a family of toxins produced by plant pathogenic and entomopathogenic fungi.</title>
        <authorList>
            <person name="Proctor R.H."/>
            <person name="McCormick S.P."/>
            <person name="Kim H.S."/>
            <person name="Cardoza R.E."/>
            <person name="Stanley A.M."/>
            <person name="Lindo L."/>
            <person name="Kelly A."/>
            <person name="Brown D.W."/>
            <person name="Lee T."/>
            <person name="Vaughan M.M."/>
            <person name="Alexander N.J."/>
            <person name="Busman M."/>
            <person name="Gutierrez S."/>
        </authorList>
    </citation>
    <scope>NUCLEOTIDE SEQUENCE [LARGE SCALE GENOMIC DNA]</scope>
    <source>
        <strain evidence="1 2">NRRL 13405</strain>
    </source>
</reference>
<dbReference type="STRING" id="2594813.A0A395N302"/>
<proteinExistence type="predicted"/>
<dbReference type="AlphaFoldDB" id="A0A395N302"/>
<dbReference type="EMBL" id="PXXK01000027">
    <property type="protein sequence ID" value="RFN54508.1"/>
    <property type="molecule type" value="Genomic_DNA"/>
</dbReference>
<dbReference type="PANTHER" id="PTHR36922:SF1">
    <property type="entry name" value="DUF1993 DOMAIN-CONTAINING PROTEIN"/>
    <property type="match status" value="1"/>
</dbReference>
<name>A0A395N302_9HYPO</name>
<evidence type="ECO:0000313" key="1">
    <source>
        <dbReference type="EMBL" id="RFN54508.1"/>
    </source>
</evidence>
<dbReference type="SUPFAM" id="SSF109854">
    <property type="entry name" value="DinB/YfiT-like putative metalloenzymes"/>
    <property type="match status" value="1"/>
</dbReference>
<evidence type="ECO:0000313" key="2">
    <source>
        <dbReference type="Proteomes" id="UP000265631"/>
    </source>
</evidence>
<protein>
    <recommendedName>
        <fullName evidence="3">Helix-turn-helix-domain containing protein type</fullName>
    </recommendedName>
</protein>
<dbReference type="Pfam" id="PF09351">
    <property type="entry name" value="DUF1993"/>
    <property type="match status" value="1"/>
</dbReference>
<dbReference type="InterPro" id="IPR034660">
    <property type="entry name" value="DinB/YfiT-like"/>
</dbReference>
<dbReference type="Gene3D" id="1.20.120.450">
    <property type="entry name" value="dinb family like domain"/>
    <property type="match status" value="1"/>
</dbReference>
<keyword evidence="2" id="KW-1185">Reference proteome</keyword>
<dbReference type="PANTHER" id="PTHR36922">
    <property type="entry name" value="BLL2446 PROTEIN"/>
    <property type="match status" value="1"/>
</dbReference>
<accession>A0A395N302</accession>
<dbReference type="InterPro" id="IPR018531">
    <property type="entry name" value="DUF1993"/>
</dbReference>